<dbReference type="HAMAP" id="MF_01987">
    <property type="entry name" value="Ribokinase"/>
    <property type="match status" value="1"/>
</dbReference>
<dbReference type="EC" id="2.7.1.15" evidence="9"/>
<feature type="binding site" evidence="9">
    <location>
        <begin position="11"/>
        <end position="13"/>
    </location>
    <ligand>
        <name>substrate</name>
    </ligand>
</feature>
<comment type="activity regulation">
    <text evidence="9">Activated by a monovalent cation that binds near, but not in, the active site. The most likely occupant of the site in vivo is potassium. Ion binding induces a conformational change that may alter substrate affinity.</text>
</comment>
<keyword evidence="7 9" id="KW-0630">Potassium</keyword>
<gene>
    <name evidence="9" type="primary">rbsK</name>
    <name evidence="11" type="ORF">OVY01_04990</name>
</gene>
<dbReference type="Proteomes" id="UP001082899">
    <property type="component" value="Unassembled WGS sequence"/>
</dbReference>
<feature type="binding site" evidence="9">
    <location>
        <begin position="245"/>
        <end position="246"/>
    </location>
    <ligand>
        <name>ATP</name>
        <dbReference type="ChEBI" id="CHEBI:30616"/>
    </ligand>
</feature>
<dbReference type="GO" id="GO:0016301">
    <property type="term" value="F:kinase activity"/>
    <property type="evidence" value="ECO:0007669"/>
    <property type="project" value="UniProtKB-KW"/>
</dbReference>
<evidence type="ECO:0000256" key="5">
    <source>
        <dbReference type="ARBA" id="ARBA00022840"/>
    </source>
</evidence>
<dbReference type="Gene3D" id="3.40.1190.20">
    <property type="match status" value="1"/>
</dbReference>
<organism evidence="11 12">
    <name type="scientific">Robbsia betulipollinis</name>
    <dbReference type="NCBI Taxonomy" id="2981849"/>
    <lineage>
        <taxon>Bacteria</taxon>
        <taxon>Pseudomonadati</taxon>
        <taxon>Pseudomonadota</taxon>
        <taxon>Betaproteobacteria</taxon>
        <taxon>Burkholderiales</taxon>
        <taxon>Burkholderiaceae</taxon>
        <taxon>Robbsia</taxon>
    </lineage>
</organism>
<comment type="pathway">
    <text evidence="9">Carbohydrate metabolism; D-ribose degradation; D-ribose 5-phosphate from beta-D-ribopyranose: step 2/2.</text>
</comment>
<evidence type="ECO:0000256" key="1">
    <source>
        <dbReference type="ARBA" id="ARBA00022679"/>
    </source>
</evidence>
<feature type="binding site" evidence="9">
    <location>
        <position position="281"/>
    </location>
    <ligand>
        <name>K(+)</name>
        <dbReference type="ChEBI" id="CHEBI:29103"/>
    </ligand>
</feature>
<name>A0ABT3ZJA3_9BURK</name>
<evidence type="ECO:0000313" key="12">
    <source>
        <dbReference type="Proteomes" id="UP001082899"/>
    </source>
</evidence>
<evidence type="ECO:0000256" key="7">
    <source>
        <dbReference type="ARBA" id="ARBA00022958"/>
    </source>
</evidence>
<reference evidence="11" key="1">
    <citation type="submission" date="2022-11" db="EMBL/GenBank/DDBJ databases">
        <title>Robbsia betulipollinis sp. nov., isolated from pollen of birch (Betula pendula).</title>
        <authorList>
            <person name="Shi H."/>
            <person name="Ambika Manirajan B."/>
            <person name="Ratering S."/>
            <person name="Geissler-Plaum R."/>
            <person name="Schnell S."/>
        </authorList>
    </citation>
    <scope>NUCLEOTIDE SEQUENCE</scope>
    <source>
        <strain evidence="11">Bb-Pol-6</strain>
    </source>
</reference>
<evidence type="ECO:0000256" key="9">
    <source>
        <dbReference type="HAMAP-Rule" id="MF_01987"/>
    </source>
</evidence>
<keyword evidence="6 9" id="KW-0460">Magnesium</keyword>
<dbReference type="EMBL" id="JAPMXC010000001">
    <property type="protein sequence ID" value="MCY0386603.1"/>
    <property type="molecule type" value="Genomic_DNA"/>
</dbReference>
<feature type="active site" description="Proton acceptor" evidence="9">
    <location>
        <position position="246"/>
    </location>
</feature>
<keyword evidence="5 9" id="KW-0067">ATP-binding</keyword>
<evidence type="ECO:0000256" key="4">
    <source>
        <dbReference type="ARBA" id="ARBA00022777"/>
    </source>
</evidence>
<feature type="binding site" evidence="9">
    <location>
        <position position="246"/>
    </location>
    <ligand>
        <name>substrate</name>
    </ligand>
</feature>
<keyword evidence="4 9" id="KW-0418">Kinase</keyword>
<feature type="binding site" evidence="9">
    <location>
        <position position="242"/>
    </location>
    <ligand>
        <name>K(+)</name>
        <dbReference type="ChEBI" id="CHEBI:29103"/>
    </ligand>
</feature>
<keyword evidence="3 9" id="KW-0547">Nucleotide-binding</keyword>
<dbReference type="PANTHER" id="PTHR10584">
    <property type="entry name" value="SUGAR KINASE"/>
    <property type="match status" value="1"/>
</dbReference>
<keyword evidence="9" id="KW-0963">Cytoplasm</keyword>
<dbReference type="RefSeq" id="WP_267846112.1">
    <property type="nucleotide sequence ID" value="NZ_JAPMXC010000001.1"/>
</dbReference>
<dbReference type="PRINTS" id="PR00990">
    <property type="entry name" value="RIBOKINASE"/>
</dbReference>
<evidence type="ECO:0000256" key="3">
    <source>
        <dbReference type="ARBA" id="ARBA00022741"/>
    </source>
</evidence>
<comment type="cofactor">
    <cofactor evidence="9">
        <name>Mg(2+)</name>
        <dbReference type="ChEBI" id="CHEBI:18420"/>
    </cofactor>
    <text evidence="9">Requires a divalent cation, most likely magnesium in vivo, as an electrophilic catalyst to aid phosphoryl group transfer. It is the chelate of the metal and the nucleotide that is the actual substrate.</text>
</comment>
<feature type="binding site" evidence="9">
    <location>
        <position position="183"/>
    </location>
    <ligand>
        <name>ATP</name>
        <dbReference type="ChEBI" id="CHEBI:30616"/>
    </ligand>
</feature>
<dbReference type="SUPFAM" id="SSF53613">
    <property type="entry name" value="Ribokinase-like"/>
    <property type="match status" value="1"/>
</dbReference>
<comment type="function">
    <text evidence="9">Catalyzes the phosphorylation of ribose at O-5 in a reaction requiring ATP and magnesium. The resulting D-ribose-5-phosphate can then be used either for sythesis of nucleotides, histidine, and tryptophan, or as a component of the pentose phosphate pathway.</text>
</comment>
<comment type="catalytic activity">
    <reaction evidence="9">
        <text>D-ribose + ATP = D-ribose 5-phosphate + ADP + H(+)</text>
        <dbReference type="Rhea" id="RHEA:13697"/>
        <dbReference type="ChEBI" id="CHEBI:15378"/>
        <dbReference type="ChEBI" id="CHEBI:30616"/>
        <dbReference type="ChEBI" id="CHEBI:47013"/>
        <dbReference type="ChEBI" id="CHEBI:78346"/>
        <dbReference type="ChEBI" id="CHEBI:456216"/>
        <dbReference type="EC" id="2.7.1.15"/>
    </reaction>
</comment>
<evidence type="ECO:0000256" key="8">
    <source>
        <dbReference type="ARBA" id="ARBA00023277"/>
    </source>
</evidence>
<evidence type="ECO:0000313" key="11">
    <source>
        <dbReference type="EMBL" id="MCY0386603.1"/>
    </source>
</evidence>
<comment type="subcellular location">
    <subcellularLocation>
        <location evidence="9">Cytoplasm</location>
    </subcellularLocation>
</comment>
<dbReference type="InterPro" id="IPR011877">
    <property type="entry name" value="Ribokinase"/>
</dbReference>
<keyword evidence="2 9" id="KW-0479">Metal-binding</keyword>
<dbReference type="InterPro" id="IPR002139">
    <property type="entry name" value="Ribo/fructo_kinase"/>
</dbReference>
<keyword evidence="1 9" id="KW-0808">Transferase</keyword>
<feature type="binding site" evidence="9">
    <location>
        <begin position="214"/>
        <end position="219"/>
    </location>
    <ligand>
        <name>ATP</name>
        <dbReference type="ChEBI" id="CHEBI:30616"/>
    </ligand>
</feature>
<evidence type="ECO:0000256" key="6">
    <source>
        <dbReference type="ARBA" id="ARBA00022842"/>
    </source>
</evidence>
<proteinExistence type="inferred from homology"/>
<sequence length="298" mass="31027">MTRVFVVGNAVSDVTLKVRRFPRPGESVLAESIVRAPGGKGLNQAVAAQRAGASVVFVSALGTDATASEIENALRREGFADLRLLKPVHDTDVSILTVTVDGENAIVTTVACTQASRPENLTALLYDLRRDDYVLMQGNLSMRTTHAVVDFARARGAKIVINAAPWHWDGTAILEKCEGVIANEGEMCEIHGPGDVQGSAAWLRGRGPRWVIVTLGANGCLVSSESGTLPVAGHPASVTDTSGAGDVFSGVLVASLARGRSLTDAIHAGQKAAAIAVARAGTYAAIPSIEEMAHIAEG</sequence>
<feature type="binding site" evidence="9">
    <location>
        <position position="276"/>
    </location>
    <ligand>
        <name>K(+)</name>
        <dbReference type="ChEBI" id="CHEBI:29103"/>
    </ligand>
</feature>
<comment type="caution">
    <text evidence="9">Lacks conserved residue(s) required for the propagation of feature annotation.</text>
</comment>
<comment type="similarity">
    <text evidence="9">Belongs to the carbohydrate kinase PfkB family. Ribokinase subfamily.</text>
</comment>
<keyword evidence="12" id="KW-1185">Reference proteome</keyword>
<comment type="subunit">
    <text evidence="9">Homodimer.</text>
</comment>
<feature type="domain" description="Carbohydrate kinase PfkB" evidence="10">
    <location>
        <begin position="1"/>
        <end position="287"/>
    </location>
</feature>
<dbReference type="Pfam" id="PF00294">
    <property type="entry name" value="PfkB"/>
    <property type="match status" value="1"/>
</dbReference>
<evidence type="ECO:0000256" key="2">
    <source>
        <dbReference type="ARBA" id="ARBA00022723"/>
    </source>
</evidence>
<dbReference type="InterPro" id="IPR029056">
    <property type="entry name" value="Ribokinase-like"/>
</dbReference>
<comment type="caution">
    <text evidence="11">The sequence shown here is derived from an EMBL/GenBank/DDBJ whole genome shotgun (WGS) entry which is preliminary data.</text>
</comment>
<evidence type="ECO:0000259" key="10">
    <source>
        <dbReference type="Pfam" id="PF00294"/>
    </source>
</evidence>
<dbReference type="InterPro" id="IPR011611">
    <property type="entry name" value="PfkB_dom"/>
</dbReference>
<feature type="binding site" evidence="9">
    <location>
        <begin position="39"/>
        <end position="43"/>
    </location>
    <ligand>
        <name>substrate</name>
    </ligand>
</feature>
<keyword evidence="8 9" id="KW-0119">Carbohydrate metabolism</keyword>
<protein>
    <recommendedName>
        <fullName evidence="9">Ribokinase</fullName>
        <shortName evidence="9">RK</shortName>
        <ecNumber evidence="9">2.7.1.15</ecNumber>
    </recommendedName>
</protein>
<feature type="binding site" evidence="9">
    <location>
        <position position="279"/>
    </location>
    <ligand>
        <name>K(+)</name>
        <dbReference type="ChEBI" id="CHEBI:29103"/>
    </ligand>
</feature>
<dbReference type="PANTHER" id="PTHR10584:SF166">
    <property type="entry name" value="RIBOKINASE"/>
    <property type="match status" value="1"/>
</dbReference>
<accession>A0ABT3ZJA3</accession>
<feature type="binding site" evidence="9">
    <location>
        <position position="240"/>
    </location>
    <ligand>
        <name>K(+)</name>
        <dbReference type="ChEBI" id="CHEBI:29103"/>
    </ligand>
</feature>